<organism evidence="1 2">
    <name type="scientific">Myroides odoratimimus</name>
    <dbReference type="NCBI Taxonomy" id="76832"/>
    <lineage>
        <taxon>Bacteria</taxon>
        <taxon>Pseudomonadati</taxon>
        <taxon>Bacteroidota</taxon>
        <taxon>Flavobacteriia</taxon>
        <taxon>Flavobacteriales</taxon>
        <taxon>Flavobacteriaceae</taxon>
        <taxon>Myroides</taxon>
    </lineage>
</organism>
<gene>
    <name evidence="1" type="ORF">AS202_10465</name>
</gene>
<dbReference type="KEGG" id="mod:AS202_10465"/>
<dbReference type="EMBL" id="CP013690">
    <property type="protein sequence ID" value="ALU26545.1"/>
    <property type="molecule type" value="Genomic_DNA"/>
</dbReference>
<evidence type="ECO:0000313" key="2">
    <source>
        <dbReference type="Proteomes" id="UP000069030"/>
    </source>
</evidence>
<protein>
    <submittedName>
        <fullName evidence="1">Uncharacterized protein</fullName>
    </submittedName>
</protein>
<dbReference type="AlphaFoldDB" id="A0AAI8C5Z7"/>
<sequence>MRHLRYIVVALCVTTFCIGQNPQDKNTSINDSLASLYQSKEEVNPGNKLTLQQYVEDLYINTCKLYHKGALPTIEPGDFSVMVIDKKGDGNTMMKSKDLALLKVEDVKEIRFEKSKQTDVMYGYKKGDFGMIVITK</sequence>
<accession>A0AAI8C5Z7</accession>
<dbReference type="Proteomes" id="UP000069030">
    <property type="component" value="Chromosome"/>
</dbReference>
<evidence type="ECO:0000313" key="1">
    <source>
        <dbReference type="EMBL" id="ALU26545.1"/>
    </source>
</evidence>
<dbReference type="RefSeq" id="WP_016649764.1">
    <property type="nucleotide sequence ID" value="NZ_CP013690.1"/>
</dbReference>
<proteinExistence type="predicted"/>
<name>A0AAI8C5Z7_9FLAO</name>
<reference evidence="1 2" key="1">
    <citation type="journal article" date="2016" name="J. Zhejiang Univ. Sci. B">
        <title>Antibiotic resistance mechanisms of Myroides sp.</title>
        <authorList>
            <person name="Hu S."/>
            <person name="Yuan S."/>
            <person name="Qu H."/>
            <person name="Jiang T."/>
            <person name="Zhou Y."/>
            <person name="Wang M."/>
            <person name="Ming D."/>
        </authorList>
    </citation>
    <scope>NUCLEOTIDE SEQUENCE [LARGE SCALE GENOMIC DNA]</scope>
    <source>
        <strain evidence="1 2">PR63039</strain>
    </source>
</reference>